<dbReference type="SUPFAM" id="SSF101744">
    <property type="entry name" value="Rof/RNase P subunit-like"/>
    <property type="match status" value="1"/>
</dbReference>
<keyword evidence="3" id="KW-1185">Reference proteome</keyword>
<evidence type="ECO:0000313" key="3">
    <source>
        <dbReference type="Proteomes" id="UP000232122"/>
    </source>
</evidence>
<protein>
    <recommendedName>
        <fullName evidence="4">Transcriptional antiterminator, Rof</fullName>
    </recommendedName>
</protein>
<dbReference type="OrthoDB" id="5344363at2"/>
<evidence type="ECO:0008006" key="4">
    <source>
        <dbReference type="Google" id="ProtNLM"/>
    </source>
</evidence>
<dbReference type="InterPro" id="IPR023534">
    <property type="entry name" value="Rof/RNase_P-like"/>
</dbReference>
<reference evidence="1" key="3">
    <citation type="submission" date="2023-10" db="EMBL/GenBank/DDBJ databases">
        <authorList>
            <person name="Picardeau M."/>
            <person name="Thibeaux R."/>
        </authorList>
    </citation>
    <scope>NUCLEOTIDE SEQUENCE</scope>
    <source>
        <strain evidence="1">ATI7-C-A5</strain>
    </source>
</reference>
<dbReference type="Gene3D" id="2.30.30.400">
    <property type="entry name" value="Rof-like"/>
    <property type="match status" value="1"/>
</dbReference>
<comment type="caution">
    <text evidence="2">The sequence shown here is derived from an EMBL/GenBank/DDBJ whole genome shotgun (WGS) entry which is preliminary data.</text>
</comment>
<gene>
    <name evidence="1" type="ORF">CH379_010515</name>
    <name evidence="2" type="ORF">CH379_02285</name>
</gene>
<accession>A0A2N0BD56</accession>
<dbReference type="InterPro" id="IPR038626">
    <property type="entry name" value="Rof-like_sf"/>
</dbReference>
<name>A0A2N0BI98_9LEPT</name>
<dbReference type="Proteomes" id="UP000232122">
    <property type="component" value="Unassembled WGS sequence"/>
</dbReference>
<evidence type="ECO:0000313" key="2">
    <source>
        <dbReference type="EMBL" id="PJZ94478.1"/>
    </source>
</evidence>
<reference evidence="2" key="1">
    <citation type="submission" date="2017-07" db="EMBL/GenBank/DDBJ databases">
        <title>Leptospira spp. isolated from tropical soils.</title>
        <authorList>
            <person name="Thibeaux R."/>
            <person name="Iraola G."/>
            <person name="Ferres I."/>
            <person name="Bierque E."/>
            <person name="Girault D."/>
            <person name="Soupe-Gilbert M.-E."/>
            <person name="Picardeau M."/>
            <person name="Goarant C."/>
        </authorList>
    </citation>
    <scope>NUCLEOTIDE SEQUENCE [LARGE SCALE GENOMIC DNA]</scope>
    <source>
        <strain evidence="2">ATI7-C-A5</strain>
    </source>
</reference>
<dbReference type="EMBL" id="NPEF01000013">
    <property type="protein sequence ID" value="PJZ94478.1"/>
    <property type="molecule type" value="Genomic_DNA"/>
</dbReference>
<proteinExistence type="predicted"/>
<evidence type="ECO:0000313" key="1">
    <source>
        <dbReference type="EMBL" id="MDV6236055.1"/>
    </source>
</evidence>
<dbReference type="AlphaFoldDB" id="A0A2N0BI98"/>
<accession>A0A2N0BI98</accession>
<dbReference type="RefSeq" id="WP_100747743.1">
    <property type="nucleotide sequence ID" value="NZ_NPEF02000011.1"/>
</dbReference>
<reference evidence="1 3" key="2">
    <citation type="journal article" date="2018" name="Microb. Genom.">
        <title>Deciphering the unexplored Leptospira diversity from soils uncovers genomic evolution to virulence.</title>
        <authorList>
            <person name="Thibeaux R."/>
            <person name="Iraola G."/>
            <person name="Ferres I."/>
            <person name="Bierque E."/>
            <person name="Girault D."/>
            <person name="Soupe-Gilbert M.E."/>
            <person name="Picardeau M."/>
            <person name="Goarant C."/>
        </authorList>
    </citation>
    <scope>NUCLEOTIDE SEQUENCE [LARGE SCALE GENOMIC DNA]</scope>
    <source>
        <strain evidence="1 3">ATI7-C-A5</strain>
    </source>
</reference>
<dbReference type="EMBL" id="NPEF02000011">
    <property type="protein sequence ID" value="MDV6236055.1"/>
    <property type="molecule type" value="Genomic_DNA"/>
</dbReference>
<sequence>MTDYVPVSCELYDRLEEVSLRKKSVALELNDAQGRRIFLKVRIADLISENREEFAMLDDGERIRLDRILKLH</sequence>
<organism evidence="2">
    <name type="scientific">Leptospira ellisii</name>
    <dbReference type="NCBI Taxonomy" id="2023197"/>
    <lineage>
        <taxon>Bacteria</taxon>
        <taxon>Pseudomonadati</taxon>
        <taxon>Spirochaetota</taxon>
        <taxon>Spirochaetia</taxon>
        <taxon>Leptospirales</taxon>
        <taxon>Leptospiraceae</taxon>
        <taxon>Leptospira</taxon>
    </lineage>
</organism>